<evidence type="ECO:0000313" key="4">
    <source>
        <dbReference type="Proteomes" id="UP000217343"/>
    </source>
</evidence>
<keyword evidence="4" id="KW-1185">Reference proteome</keyword>
<dbReference type="InterPro" id="IPR011754">
    <property type="entry name" value="Mxa_paralog_2268"/>
</dbReference>
<sequence>MCLSVTTPLLPLHVLAILLVVAAPARAQPASCQDPAERPIELGAERCSRLAEIRVGENVATVLRFDTPLVRAELTGPGRFRKVMDGELLMLVPDAPAEDGARTSLTVSFADGAVPTQARLHLIMATPARAERQVELFRRARTADSLQRELRETQRTLQELRAENARLKAAQTLPDGLMGMWESGAMDRTGVAAKENLSIQQHARNSLVLLSGLTFRARSILVVVSLKSPPGAKPWQATGAALVGPDGAELKVARIWNPAALKPGEWANVLVETDPVKGALRGPFTLTLWAEDGKRPIILGNIEFP</sequence>
<keyword evidence="2" id="KW-0732">Signal</keyword>
<name>A0A250JZX9_9BACT</name>
<feature type="coiled-coil region" evidence="1">
    <location>
        <begin position="143"/>
        <end position="170"/>
    </location>
</feature>
<evidence type="ECO:0000256" key="1">
    <source>
        <dbReference type="SAM" id="Coils"/>
    </source>
</evidence>
<dbReference type="NCBIfam" id="TIGR02268">
    <property type="entry name" value="Myxococcus xanthus paralogous family TIGR02268"/>
    <property type="match status" value="1"/>
</dbReference>
<proteinExistence type="predicted"/>
<dbReference type="AlphaFoldDB" id="A0A250JZX9"/>
<organism evidence="3 4">
    <name type="scientific">Corallococcus macrosporus DSM 14697</name>
    <dbReference type="NCBI Taxonomy" id="1189310"/>
    <lineage>
        <taxon>Bacteria</taxon>
        <taxon>Pseudomonadati</taxon>
        <taxon>Myxococcota</taxon>
        <taxon>Myxococcia</taxon>
        <taxon>Myxococcales</taxon>
        <taxon>Cystobacterineae</taxon>
        <taxon>Myxococcaceae</taxon>
        <taxon>Corallococcus</taxon>
    </lineage>
</organism>
<reference evidence="3 4" key="1">
    <citation type="submission" date="2017-06" db="EMBL/GenBank/DDBJ databases">
        <title>Sequencing and comparative analysis of myxobacterial genomes.</title>
        <authorList>
            <person name="Rupp O."/>
            <person name="Goesmann A."/>
            <person name="Sogaard-Andersen L."/>
        </authorList>
    </citation>
    <scope>NUCLEOTIDE SEQUENCE [LARGE SCALE GENOMIC DNA]</scope>
    <source>
        <strain evidence="3 4">DSM 14697</strain>
    </source>
</reference>
<dbReference type="KEGG" id="mmas:MYMAC_004295"/>
<evidence type="ECO:0008006" key="5">
    <source>
        <dbReference type="Google" id="ProtNLM"/>
    </source>
</evidence>
<feature type="chain" id="PRO_5012580613" description="DUF2381 family protein" evidence="2">
    <location>
        <begin position="28"/>
        <end position="305"/>
    </location>
</feature>
<evidence type="ECO:0000313" key="3">
    <source>
        <dbReference type="EMBL" id="ATB48666.1"/>
    </source>
</evidence>
<feature type="signal peptide" evidence="2">
    <location>
        <begin position="1"/>
        <end position="27"/>
    </location>
</feature>
<gene>
    <name evidence="3" type="ORF">MYMAC_004295</name>
</gene>
<keyword evidence="1" id="KW-0175">Coiled coil</keyword>
<dbReference type="EMBL" id="CP022203">
    <property type="protein sequence ID" value="ATB48666.1"/>
    <property type="molecule type" value="Genomic_DNA"/>
</dbReference>
<evidence type="ECO:0000256" key="2">
    <source>
        <dbReference type="SAM" id="SignalP"/>
    </source>
</evidence>
<dbReference type="Pfam" id="PF09544">
    <property type="entry name" value="DUF2381"/>
    <property type="match status" value="1"/>
</dbReference>
<dbReference type="Proteomes" id="UP000217343">
    <property type="component" value="Chromosome"/>
</dbReference>
<protein>
    <recommendedName>
        <fullName evidence="5">DUF2381 family protein</fullName>
    </recommendedName>
</protein>
<accession>A0A250JZX9</accession>